<evidence type="ECO:0000313" key="4">
    <source>
        <dbReference type="Proteomes" id="UP001222325"/>
    </source>
</evidence>
<evidence type="ECO:0000313" key="2">
    <source>
        <dbReference type="EMBL" id="KAJ7075138.1"/>
    </source>
</evidence>
<name>A0AAD6U0I5_9AGAR</name>
<protein>
    <recommendedName>
        <fullName evidence="5">Antifreeze protein</fullName>
    </recommendedName>
</protein>
<feature type="signal peptide" evidence="1">
    <location>
        <begin position="1"/>
        <end position="17"/>
    </location>
</feature>
<comment type="caution">
    <text evidence="3">The sequence shown here is derived from an EMBL/GenBank/DDBJ whole genome shotgun (WGS) entry which is preliminary data.</text>
</comment>
<dbReference type="EMBL" id="JARJCN010000039">
    <property type="protein sequence ID" value="KAJ7084004.1"/>
    <property type="molecule type" value="Genomic_DNA"/>
</dbReference>
<dbReference type="EMBL" id="JARJCN010000103">
    <property type="protein sequence ID" value="KAJ7075138.1"/>
    <property type="molecule type" value="Genomic_DNA"/>
</dbReference>
<gene>
    <name evidence="3" type="ORF">B0H15DRAFT_951755</name>
    <name evidence="2" type="ORF">B0H15DRAFT_956792</name>
</gene>
<evidence type="ECO:0000313" key="3">
    <source>
        <dbReference type="EMBL" id="KAJ7084004.1"/>
    </source>
</evidence>
<evidence type="ECO:0000256" key="1">
    <source>
        <dbReference type="SAM" id="SignalP"/>
    </source>
</evidence>
<organism evidence="3 4">
    <name type="scientific">Mycena belliarum</name>
    <dbReference type="NCBI Taxonomy" id="1033014"/>
    <lineage>
        <taxon>Eukaryota</taxon>
        <taxon>Fungi</taxon>
        <taxon>Dikarya</taxon>
        <taxon>Basidiomycota</taxon>
        <taxon>Agaricomycotina</taxon>
        <taxon>Agaricomycetes</taxon>
        <taxon>Agaricomycetidae</taxon>
        <taxon>Agaricales</taxon>
        <taxon>Marasmiineae</taxon>
        <taxon>Mycenaceae</taxon>
        <taxon>Mycena</taxon>
    </lineage>
</organism>
<sequence>MFKLAFLSAVFASVVVAGYSHLSPPRQAAGCDVATVQANLAEMKVVANQILATGLVLPDPFREAATFDTVVSAIATATTATAASDFATAKTQIADINTKIDGLLDGKLWTGVVSGSK</sequence>
<feature type="chain" id="PRO_5042441739" description="Antifreeze protein" evidence="1">
    <location>
        <begin position="18"/>
        <end position="117"/>
    </location>
</feature>
<dbReference type="Proteomes" id="UP001222325">
    <property type="component" value="Unassembled WGS sequence"/>
</dbReference>
<keyword evidence="1" id="KW-0732">Signal</keyword>
<dbReference type="AlphaFoldDB" id="A0AAD6U0I5"/>
<keyword evidence="4" id="KW-1185">Reference proteome</keyword>
<evidence type="ECO:0008006" key="5">
    <source>
        <dbReference type="Google" id="ProtNLM"/>
    </source>
</evidence>
<proteinExistence type="predicted"/>
<accession>A0AAD6U0I5</accession>
<reference evidence="3" key="1">
    <citation type="submission" date="2023-03" db="EMBL/GenBank/DDBJ databases">
        <title>Massive genome expansion in bonnet fungi (Mycena s.s.) driven by repeated elements and novel gene families across ecological guilds.</title>
        <authorList>
            <consortium name="Lawrence Berkeley National Laboratory"/>
            <person name="Harder C.B."/>
            <person name="Miyauchi S."/>
            <person name="Viragh M."/>
            <person name="Kuo A."/>
            <person name="Thoen E."/>
            <person name="Andreopoulos B."/>
            <person name="Lu D."/>
            <person name="Skrede I."/>
            <person name="Drula E."/>
            <person name="Henrissat B."/>
            <person name="Morin E."/>
            <person name="Kohler A."/>
            <person name="Barry K."/>
            <person name="LaButti K."/>
            <person name="Morin E."/>
            <person name="Salamov A."/>
            <person name="Lipzen A."/>
            <person name="Mereny Z."/>
            <person name="Hegedus B."/>
            <person name="Baldrian P."/>
            <person name="Stursova M."/>
            <person name="Weitz H."/>
            <person name="Taylor A."/>
            <person name="Grigoriev I.V."/>
            <person name="Nagy L.G."/>
            <person name="Martin F."/>
            <person name="Kauserud H."/>
        </authorList>
    </citation>
    <scope>NUCLEOTIDE SEQUENCE</scope>
    <source>
        <strain evidence="3">CBHHK173m</strain>
    </source>
</reference>